<keyword evidence="11" id="KW-1185">Reference proteome</keyword>
<dbReference type="PROSITE" id="PS00671">
    <property type="entry name" value="D_2_HYDROXYACID_DH_3"/>
    <property type="match status" value="1"/>
</dbReference>
<feature type="domain" description="D-isomer specific 2-hydroxyacid dehydrogenase NAD-binding" evidence="9">
    <location>
        <begin position="188"/>
        <end position="370"/>
    </location>
</feature>
<feature type="region of interest" description="Disordered" evidence="7">
    <location>
        <begin position="38"/>
        <end position="70"/>
    </location>
</feature>
<dbReference type="Gene3D" id="3.30.70.260">
    <property type="match status" value="1"/>
</dbReference>
<dbReference type="PROSITE" id="PS00670">
    <property type="entry name" value="D_2_HYDROXYACID_DH_2"/>
    <property type="match status" value="1"/>
</dbReference>
<evidence type="ECO:0000256" key="3">
    <source>
        <dbReference type="ARBA" id="ARBA00023002"/>
    </source>
</evidence>
<dbReference type="EMBL" id="CP119935">
    <property type="protein sequence ID" value="WFD02503.1"/>
    <property type="molecule type" value="Genomic_DNA"/>
</dbReference>
<name>A0AAF0E3J1_9BASI</name>
<dbReference type="Proteomes" id="UP001214603">
    <property type="component" value="Chromosome 2"/>
</dbReference>
<dbReference type="InterPro" id="IPR029752">
    <property type="entry name" value="D-isomer_DH_CS1"/>
</dbReference>
<evidence type="ECO:0000256" key="4">
    <source>
        <dbReference type="ARBA" id="ARBA00023027"/>
    </source>
</evidence>
<evidence type="ECO:0000256" key="2">
    <source>
        <dbReference type="ARBA" id="ARBA00022605"/>
    </source>
</evidence>
<dbReference type="InterPro" id="IPR045865">
    <property type="entry name" value="ACT-like_dom_sf"/>
</dbReference>
<keyword evidence="3 6" id="KW-0560">Oxidoreductase</keyword>
<evidence type="ECO:0000256" key="5">
    <source>
        <dbReference type="ARBA" id="ARBA00029440"/>
    </source>
</evidence>
<evidence type="ECO:0000259" key="8">
    <source>
        <dbReference type="Pfam" id="PF00389"/>
    </source>
</evidence>
<accession>A0AAF0E3J1</accession>
<keyword evidence="4" id="KW-0520">NAD</keyword>
<dbReference type="SUPFAM" id="SSF52283">
    <property type="entry name" value="Formate/glycerate dehydrogenase catalytic domain-like"/>
    <property type="match status" value="1"/>
</dbReference>
<evidence type="ECO:0000259" key="9">
    <source>
        <dbReference type="Pfam" id="PF02826"/>
    </source>
</evidence>
<feature type="region of interest" description="Disordered" evidence="7">
    <location>
        <begin position="1"/>
        <end position="23"/>
    </location>
</feature>
<sequence>MTVPSQSFTRAEPVSPPGKGFSSFATIQNALNDPYVAPARVPIDGGGGAQPSHSHGRQRSQSLPGTQAPRVLQPFDREEIRILLLENVSQGAVSMLREQGFQVDFHTGSWSEDELVEKIGEYHAIGIRSKTHLSRRVFEAARKLLVVGCFCIGTNQVDLKAAGERGIAVFNSPFANSRSVAELVIGELVCLSRQLADRASEMRSGTWNKVSKGCYELRGKLLGIIGYGHIGSQLSVLAESMGMRVIYYDVLPLMPLGSAHQAETLEELLNQADFVTLHVPELPETRGMIGAKELAQMKKGSYLINNSRGSVVDLEALTDALASKHIAGCAVDVYPREPAKNGENAFTNELNPWTSRLQSQPNVIMTPHIGGSTEEAQSMIGIEVGNALCRYLNFGSSIGAVNFPEVTLRHITESEARAIRICYVHHNQPGALLAVNEIIGSHNVDKQSTDSLKDIAYLLADISDVSENDIRDIYTRLSKTPACILTRLLS</sequence>
<organism evidence="10 11">
    <name type="scientific">Malassezia obtusa</name>
    <dbReference type="NCBI Taxonomy" id="76774"/>
    <lineage>
        <taxon>Eukaryota</taxon>
        <taxon>Fungi</taxon>
        <taxon>Dikarya</taxon>
        <taxon>Basidiomycota</taxon>
        <taxon>Ustilaginomycotina</taxon>
        <taxon>Malasseziomycetes</taxon>
        <taxon>Malasseziales</taxon>
        <taxon>Malasseziaceae</taxon>
        <taxon>Malassezia</taxon>
    </lineage>
</organism>
<dbReference type="Pfam" id="PF00389">
    <property type="entry name" value="2-Hacid_dh"/>
    <property type="match status" value="1"/>
</dbReference>
<dbReference type="InterPro" id="IPR006140">
    <property type="entry name" value="D-isomer_DH_NAD-bd"/>
</dbReference>
<dbReference type="InterPro" id="IPR006139">
    <property type="entry name" value="D-isomer_2_OHA_DH_cat_dom"/>
</dbReference>
<comment type="pathway">
    <text evidence="5">Amino-acid biosynthesis.</text>
</comment>
<dbReference type="PANTHER" id="PTHR42789">
    <property type="entry name" value="D-ISOMER SPECIFIC 2-HYDROXYACID DEHYDROGENASE FAMILY PROTEIN (AFU_ORTHOLOGUE AFUA_6G10090)"/>
    <property type="match status" value="1"/>
</dbReference>
<reference evidence="10" key="1">
    <citation type="submission" date="2023-03" db="EMBL/GenBank/DDBJ databases">
        <title>Mating type loci evolution in Malassezia.</title>
        <authorList>
            <person name="Coelho M.A."/>
        </authorList>
    </citation>
    <scope>NUCLEOTIDE SEQUENCE</scope>
    <source>
        <strain evidence="10">CBS 7876</strain>
    </source>
</reference>
<feature type="domain" description="D-isomer specific 2-hydroxyacid dehydrogenase catalytic" evidence="8">
    <location>
        <begin position="82"/>
        <end position="402"/>
    </location>
</feature>
<dbReference type="NCBIfam" id="NF008759">
    <property type="entry name" value="PRK11790.1"/>
    <property type="match status" value="1"/>
</dbReference>
<evidence type="ECO:0000256" key="7">
    <source>
        <dbReference type="SAM" id="MobiDB-lite"/>
    </source>
</evidence>
<dbReference type="GO" id="GO:0006564">
    <property type="term" value="P:L-serine biosynthetic process"/>
    <property type="evidence" value="ECO:0007669"/>
    <property type="project" value="UniProtKB-ARBA"/>
</dbReference>
<dbReference type="GO" id="GO:0051287">
    <property type="term" value="F:NAD binding"/>
    <property type="evidence" value="ECO:0007669"/>
    <property type="project" value="InterPro"/>
</dbReference>
<dbReference type="CDD" id="cd12176">
    <property type="entry name" value="PGDH_3"/>
    <property type="match status" value="1"/>
</dbReference>
<dbReference type="Pfam" id="PF02826">
    <property type="entry name" value="2-Hacid_dh_C"/>
    <property type="match status" value="1"/>
</dbReference>
<dbReference type="GO" id="GO:0004617">
    <property type="term" value="F:phosphoglycerate dehydrogenase activity"/>
    <property type="evidence" value="ECO:0007669"/>
    <property type="project" value="UniProtKB-ARBA"/>
</dbReference>
<dbReference type="InterPro" id="IPR050857">
    <property type="entry name" value="D-2-hydroxyacid_DH"/>
</dbReference>
<dbReference type="InterPro" id="IPR036291">
    <property type="entry name" value="NAD(P)-bd_dom_sf"/>
</dbReference>
<dbReference type="SUPFAM" id="SSF55021">
    <property type="entry name" value="ACT-like"/>
    <property type="match status" value="1"/>
</dbReference>
<dbReference type="PROSITE" id="PS00065">
    <property type="entry name" value="D_2_HYDROXYACID_DH_1"/>
    <property type="match status" value="1"/>
</dbReference>
<protein>
    <recommendedName>
        <fullName evidence="12">Phosphoglycerate dehydrogenase</fullName>
    </recommendedName>
</protein>
<dbReference type="PANTHER" id="PTHR42789:SF1">
    <property type="entry name" value="D-ISOMER SPECIFIC 2-HYDROXYACID DEHYDROGENASE FAMILY PROTEIN (AFU_ORTHOLOGUE AFUA_6G10090)"/>
    <property type="match status" value="1"/>
</dbReference>
<evidence type="ECO:0000313" key="10">
    <source>
        <dbReference type="EMBL" id="WFD02503.1"/>
    </source>
</evidence>
<evidence type="ECO:0000313" key="11">
    <source>
        <dbReference type="Proteomes" id="UP001214603"/>
    </source>
</evidence>
<dbReference type="FunFam" id="3.40.50.720:FF:000041">
    <property type="entry name" value="D-3-phosphoglycerate dehydrogenase"/>
    <property type="match status" value="1"/>
</dbReference>
<proteinExistence type="inferred from homology"/>
<gene>
    <name evidence="10" type="ORF">MOBT1_001186</name>
</gene>
<dbReference type="InterPro" id="IPR029753">
    <property type="entry name" value="D-isomer_DH_CS"/>
</dbReference>
<evidence type="ECO:0000256" key="1">
    <source>
        <dbReference type="ARBA" id="ARBA00005854"/>
    </source>
</evidence>
<comment type="similarity">
    <text evidence="1 6">Belongs to the D-isomer specific 2-hydroxyacid dehydrogenase family.</text>
</comment>
<keyword evidence="2" id="KW-0028">Amino-acid biosynthesis</keyword>
<dbReference type="Gene3D" id="3.40.50.720">
    <property type="entry name" value="NAD(P)-binding Rossmann-like Domain"/>
    <property type="match status" value="2"/>
</dbReference>
<evidence type="ECO:0000256" key="6">
    <source>
        <dbReference type="RuleBase" id="RU003719"/>
    </source>
</evidence>
<dbReference type="GO" id="GO:0047545">
    <property type="term" value="F:(S)-2-hydroxyglutarate dehydrogenase activity"/>
    <property type="evidence" value="ECO:0007669"/>
    <property type="project" value="UniProtKB-ARBA"/>
</dbReference>
<dbReference type="SUPFAM" id="SSF51735">
    <property type="entry name" value="NAD(P)-binding Rossmann-fold domains"/>
    <property type="match status" value="1"/>
</dbReference>
<evidence type="ECO:0008006" key="12">
    <source>
        <dbReference type="Google" id="ProtNLM"/>
    </source>
</evidence>
<dbReference type="AlphaFoldDB" id="A0AAF0E3J1"/>